<dbReference type="Proteomes" id="UP000287188">
    <property type="component" value="Unassembled WGS sequence"/>
</dbReference>
<dbReference type="Pfam" id="PF02595">
    <property type="entry name" value="Gly_kinase"/>
    <property type="match status" value="1"/>
</dbReference>
<evidence type="ECO:0000256" key="2">
    <source>
        <dbReference type="ARBA" id="ARBA00022679"/>
    </source>
</evidence>
<evidence type="ECO:0000256" key="3">
    <source>
        <dbReference type="ARBA" id="ARBA00022777"/>
    </source>
</evidence>
<gene>
    <name evidence="5" type="ORF">KDK_43060</name>
</gene>
<dbReference type="InterPro" id="IPR036129">
    <property type="entry name" value="Glycerate_kinase_sf"/>
</dbReference>
<keyword evidence="6" id="KW-1185">Reference proteome</keyword>
<reference evidence="6" key="1">
    <citation type="submission" date="2018-12" db="EMBL/GenBank/DDBJ databases">
        <title>Tengunoibacter tsumagoiensis gen. nov., sp. nov., Dictyobacter kobayashii sp. nov., D. alpinus sp. nov., and D. joshuensis sp. nov. and description of Dictyobacteraceae fam. nov. within the order Ktedonobacterales isolated from Tengu-no-mugimeshi.</title>
        <authorList>
            <person name="Wang C.M."/>
            <person name="Zheng Y."/>
            <person name="Sakai Y."/>
            <person name="Toyoda A."/>
            <person name="Minakuchi Y."/>
            <person name="Abe K."/>
            <person name="Yokota A."/>
            <person name="Yabe S."/>
        </authorList>
    </citation>
    <scope>NUCLEOTIDE SEQUENCE [LARGE SCALE GENOMIC DNA]</scope>
    <source>
        <strain evidence="6">Uno11</strain>
    </source>
</reference>
<dbReference type="InterPro" id="IPR018193">
    <property type="entry name" value="Glyc_kinase_flavodox-like_fold"/>
</dbReference>
<protein>
    <submittedName>
        <fullName evidence="5">Glycerate kinase</fullName>
    </submittedName>
</protein>
<comment type="caution">
    <text evidence="5">The sequence shown here is derived from an EMBL/GenBank/DDBJ whole genome shotgun (WGS) entry which is preliminary data.</text>
</comment>
<dbReference type="InterPro" id="IPR018197">
    <property type="entry name" value="Glycerate_kinase_RE-like"/>
</dbReference>
<proteinExistence type="inferred from homology"/>
<dbReference type="EMBL" id="BIFS01000001">
    <property type="protein sequence ID" value="GCE20506.1"/>
    <property type="molecule type" value="Genomic_DNA"/>
</dbReference>
<evidence type="ECO:0000256" key="4">
    <source>
        <dbReference type="PIRNR" id="PIRNR006078"/>
    </source>
</evidence>
<comment type="similarity">
    <text evidence="1 4">Belongs to the glycerate kinase type-1 family.</text>
</comment>
<organism evidence="5 6">
    <name type="scientific">Dictyobacter kobayashii</name>
    <dbReference type="NCBI Taxonomy" id="2014872"/>
    <lineage>
        <taxon>Bacteria</taxon>
        <taxon>Bacillati</taxon>
        <taxon>Chloroflexota</taxon>
        <taxon>Ktedonobacteria</taxon>
        <taxon>Ktedonobacterales</taxon>
        <taxon>Dictyobacteraceae</taxon>
        <taxon>Dictyobacter</taxon>
    </lineage>
</organism>
<name>A0A402AN14_9CHLR</name>
<dbReference type="GO" id="GO:0008887">
    <property type="term" value="F:glycerate kinase activity"/>
    <property type="evidence" value="ECO:0007669"/>
    <property type="project" value="UniProtKB-UniRule"/>
</dbReference>
<dbReference type="PIRSF" id="PIRSF006078">
    <property type="entry name" value="GlxK"/>
    <property type="match status" value="1"/>
</dbReference>
<dbReference type="PANTHER" id="PTHR21599">
    <property type="entry name" value="GLYCERATE KINASE"/>
    <property type="match status" value="1"/>
</dbReference>
<keyword evidence="2 4" id="KW-0808">Transferase</keyword>
<dbReference type="GO" id="GO:0031388">
    <property type="term" value="P:organic acid phosphorylation"/>
    <property type="evidence" value="ECO:0007669"/>
    <property type="project" value="UniProtKB-UniRule"/>
</dbReference>
<sequence>MRILIAPQALKGSLSAAETGAAIAQGVLSVFPAANLTIIPIADGGEGTVQALVDATHGQLHRQTVTGPLGEPVEAFYGLTGDGQTAVIEMAASSGLPLVAAEQRNPLLTTTYGVGELITAALDQGCRHFILGIGGSATNDGGAGMAQALGVEFLDADSASLPFGGAALARLARIDTSKLDPRIKECAFDVACDVTNPLCGPTGASAIYGPQKGATPAMVEELDAALAHYAHIIQHELKQSVADIPGSGAAGGLGAGMLAFLGANLRAGAQIILEALRVEEYMKNSDLVITAEGQLDEQTAYGKSVGAIAGLARAYKLPVLAVAGGLGKNYRGIYDLGIDGLIVLPTGPMSLVYAMEHAASLTSQAAERALRLFNMGRQFKGEA</sequence>
<evidence type="ECO:0000313" key="6">
    <source>
        <dbReference type="Proteomes" id="UP000287188"/>
    </source>
</evidence>
<dbReference type="Gene3D" id="3.90.1510.10">
    <property type="entry name" value="Glycerate kinase, domain 2"/>
    <property type="match status" value="1"/>
</dbReference>
<dbReference type="NCBIfam" id="TIGR00045">
    <property type="entry name" value="glycerate kinase"/>
    <property type="match status" value="1"/>
</dbReference>
<dbReference type="OrthoDB" id="9774290at2"/>
<evidence type="ECO:0000256" key="1">
    <source>
        <dbReference type="ARBA" id="ARBA00006284"/>
    </source>
</evidence>
<dbReference type="AlphaFoldDB" id="A0A402AN14"/>
<keyword evidence="3 4" id="KW-0418">Kinase</keyword>
<dbReference type="InterPro" id="IPR004381">
    <property type="entry name" value="Glycerate_kinase"/>
</dbReference>
<dbReference type="SUPFAM" id="SSF110738">
    <property type="entry name" value="Glycerate kinase I"/>
    <property type="match status" value="1"/>
</dbReference>
<dbReference type="Gene3D" id="3.40.50.10350">
    <property type="entry name" value="Glycerate kinase, domain 1"/>
    <property type="match status" value="1"/>
</dbReference>
<evidence type="ECO:0000313" key="5">
    <source>
        <dbReference type="EMBL" id="GCE20506.1"/>
    </source>
</evidence>
<dbReference type="PANTHER" id="PTHR21599:SF0">
    <property type="entry name" value="GLYCERATE KINASE"/>
    <property type="match status" value="1"/>
</dbReference>
<dbReference type="RefSeq" id="WP_126552176.1">
    <property type="nucleotide sequence ID" value="NZ_BIFS01000001.1"/>
</dbReference>
<accession>A0A402AN14</accession>